<dbReference type="AlphaFoldDB" id="A0A433T3P6"/>
<organism evidence="2 3">
    <name type="scientific">Elysia chlorotica</name>
    <name type="common">Eastern emerald elysia</name>
    <name type="synonym">Sea slug</name>
    <dbReference type="NCBI Taxonomy" id="188477"/>
    <lineage>
        <taxon>Eukaryota</taxon>
        <taxon>Metazoa</taxon>
        <taxon>Spiralia</taxon>
        <taxon>Lophotrochozoa</taxon>
        <taxon>Mollusca</taxon>
        <taxon>Gastropoda</taxon>
        <taxon>Heterobranchia</taxon>
        <taxon>Euthyneura</taxon>
        <taxon>Panpulmonata</taxon>
        <taxon>Sacoglossa</taxon>
        <taxon>Placobranchoidea</taxon>
        <taxon>Plakobranchidae</taxon>
        <taxon>Elysia</taxon>
    </lineage>
</organism>
<dbReference type="InterPro" id="IPR002861">
    <property type="entry name" value="Reeler_dom"/>
</dbReference>
<keyword evidence="3" id="KW-1185">Reference proteome</keyword>
<evidence type="ECO:0000259" key="1">
    <source>
        <dbReference type="Pfam" id="PF02014"/>
    </source>
</evidence>
<dbReference type="Proteomes" id="UP000271974">
    <property type="component" value="Unassembled WGS sequence"/>
</dbReference>
<dbReference type="EMBL" id="RQTK01000682">
    <property type="protein sequence ID" value="RUS76178.1"/>
    <property type="molecule type" value="Genomic_DNA"/>
</dbReference>
<evidence type="ECO:0000313" key="3">
    <source>
        <dbReference type="Proteomes" id="UP000271974"/>
    </source>
</evidence>
<dbReference type="InterPro" id="IPR042307">
    <property type="entry name" value="Reeler_sf"/>
</dbReference>
<dbReference type="CDD" id="cd08544">
    <property type="entry name" value="Reeler"/>
    <property type="match status" value="1"/>
</dbReference>
<comment type="caution">
    <text evidence="2">The sequence shown here is derived from an EMBL/GenBank/DDBJ whole genome shotgun (WGS) entry which is preliminary data.</text>
</comment>
<dbReference type="PANTHER" id="PTHR45828">
    <property type="entry name" value="CYTOCHROME B561/FERRIC REDUCTASE TRANSMEMBRANE"/>
    <property type="match status" value="1"/>
</dbReference>
<dbReference type="PANTHER" id="PTHR45828:SF42">
    <property type="entry name" value="DEFENSE PROTEIN L(2)34FC"/>
    <property type="match status" value="1"/>
</dbReference>
<gene>
    <name evidence="2" type="ORF">EGW08_016056</name>
</gene>
<proteinExistence type="predicted"/>
<feature type="domain" description="Reelin" evidence="1">
    <location>
        <begin position="1"/>
        <end position="120"/>
    </location>
</feature>
<dbReference type="Gene3D" id="2.60.40.4060">
    <property type="entry name" value="Reeler domain"/>
    <property type="match status" value="1"/>
</dbReference>
<dbReference type="GO" id="GO:0016020">
    <property type="term" value="C:membrane"/>
    <property type="evidence" value="ECO:0007669"/>
    <property type="project" value="TreeGrafter"/>
</dbReference>
<dbReference type="Pfam" id="PF02014">
    <property type="entry name" value="Reeler"/>
    <property type="match status" value="1"/>
</dbReference>
<protein>
    <recommendedName>
        <fullName evidence="1">Reelin domain-containing protein</fullName>
    </recommendedName>
</protein>
<dbReference type="OrthoDB" id="2419613at2759"/>
<accession>A0A433T3P6</accession>
<dbReference type="InterPro" id="IPR051237">
    <property type="entry name" value="Ferric-chelate_Red/DefProt"/>
</dbReference>
<reference evidence="2 3" key="1">
    <citation type="submission" date="2019-01" db="EMBL/GenBank/DDBJ databases">
        <title>A draft genome assembly of the solar-powered sea slug Elysia chlorotica.</title>
        <authorList>
            <person name="Cai H."/>
            <person name="Li Q."/>
            <person name="Fang X."/>
            <person name="Li J."/>
            <person name="Curtis N.E."/>
            <person name="Altenburger A."/>
            <person name="Shibata T."/>
            <person name="Feng M."/>
            <person name="Maeda T."/>
            <person name="Schwartz J.A."/>
            <person name="Shigenobu S."/>
            <person name="Lundholm N."/>
            <person name="Nishiyama T."/>
            <person name="Yang H."/>
            <person name="Hasebe M."/>
            <person name="Li S."/>
            <person name="Pierce S.K."/>
            <person name="Wang J."/>
        </authorList>
    </citation>
    <scope>NUCLEOTIDE SEQUENCE [LARGE SCALE GENOMIC DNA]</scope>
    <source>
        <strain evidence="2">EC2010</strain>
        <tissue evidence="2">Whole organism of an adult</tissue>
    </source>
</reference>
<name>A0A433T3P6_ELYCH</name>
<evidence type="ECO:0000313" key="2">
    <source>
        <dbReference type="EMBL" id="RUS76178.1"/>
    </source>
</evidence>
<sequence>MPVHIDGELQEIASPYILVVNATTYGTTPLKLTVSAVGPSERDFMAFMLQARSEFGEPAGRFSQAPVASKPMTCYSRDDTLTHTAAFIRPSMEVLWHPPAKNMGRVAFTGSIAVNKIKFWSVQSDYLNGEGKLDLSFPTRPSRKIKFADFLFLEFGSDVSTGAALRKRCWNSLCPALVAFAKL</sequence>